<organism evidence="2 3">
    <name type="scientific">Tetraparma gracilis</name>
    <dbReference type="NCBI Taxonomy" id="2962635"/>
    <lineage>
        <taxon>Eukaryota</taxon>
        <taxon>Sar</taxon>
        <taxon>Stramenopiles</taxon>
        <taxon>Ochrophyta</taxon>
        <taxon>Bolidophyceae</taxon>
        <taxon>Parmales</taxon>
        <taxon>Triparmaceae</taxon>
        <taxon>Tetraparma</taxon>
    </lineage>
</organism>
<keyword evidence="1" id="KW-0732">Signal</keyword>
<reference evidence="2 3" key="1">
    <citation type="journal article" date="2023" name="Commun. Biol.">
        <title>Genome analysis of Parmales, the sister group of diatoms, reveals the evolutionary specialization of diatoms from phago-mixotrophs to photoautotrophs.</title>
        <authorList>
            <person name="Ban H."/>
            <person name="Sato S."/>
            <person name="Yoshikawa S."/>
            <person name="Yamada K."/>
            <person name="Nakamura Y."/>
            <person name="Ichinomiya M."/>
            <person name="Sato N."/>
            <person name="Blanc-Mathieu R."/>
            <person name="Endo H."/>
            <person name="Kuwata A."/>
            <person name="Ogata H."/>
        </authorList>
    </citation>
    <scope>NUCLEOTIDE SEQUENCE [LARGE SCALE GENOMIC DNA]</scope>
</reference>
<accession>A0ABQ6MZ99</accession>
<evidence type="ECO:0000313" key="3">
    <source>
        <dbReference type="Proteomes" id="UP001165060"/>
    </source>
</evidence>
<protein>
    <submittedName>
        <fullName evidence="2">Uncharacterized protein</fullName>
    </submittedName>
</protein>
<feature type="signal peptide" evidence="1">
    <location>
        <begin position="1"/>
        <end position="21"/>
    </location>
</feature>
<name>A0ABQ6MZ99_9STRA</name>
<sequence>MLLRLFLAITLFAYMSSGASSDSKSSLSKQKLSHIKSLFAARRKLYQYLHVLEFGPGNLAPDLCKHDAVVSWAVVSHDPIAASSARTTLEGESKVTVKNINGDFSMWTSDSYDRTTSEGTVAEFTDYINEIKFFGAKDKNAYWVLNFGAARADLGIAALPLLVEKGGRMLVDDWDAPKSKCVRETLLRFYDVDDLQHDLAVLRPKPASWLNSLTVYDWCFSWSGGGSLVQVPNGPTNTADAMLLLGEKAGCSSFDGEFGCDADGKNCVPCEAAMMAVTKRGFLVTETLGKTRLVGAGGGGEL</sequence>
<feature type="chain" id="PRO_5046537630" evidence="1">
    <location>
        <begin position="22"/>
        <end position="302"/>
    </location>
</feature>
<dbReference type="EMBL" id="BRYB01004784">
    <property type="protein sequence ID" value="GMI36753.1"/>
    <property type="molecule type" value="Genomic_DNA"/>
</dbReference>
<keyword evidence="3" id="KW-1185">Reference proteome</keyword>
<comment type="caution">
    <text evidence="2">The sequence shown here is derived from an EMBL/GenBank/DDBJ whole genome shotgun (WGS) entry which is preliminary data.</text>
</comment>
<dbReference type="Proteomes" id="UP001165060">
    <property type="component" value="Unassembled WGS sequence"/>
</dbReference>
<gene>
    <name evidence="2" type="ORF">TeGR_g6368</name>
</gene>
<proteinExistence type="predicted"/>
<evidence type="ECO:0000313" key="2">
    <source>
        <dbReference type="EMBL" id="GMI36753.1"/>
    </source>
</evidence>
<evidence type="ECO:0000256" key="1">
    <source>
        <dbReference type="SAM" id="SignalP"/>
    </source>
</evidence>